<dbReference type="InterPro" id="IPR035647">
    <property type="entry name" value="EFG_III/V"/>
</dbReference>
<dbReference type="Gene3D" id="3.30.1250.10">
    <property type="entry name" value="Ribosome maturation protein SBDS, N-terminal domain"/>
    <property type="match status" value="1"/>
</dbReference>
<dbReference type="STRING" id="397948.Cmaq_0198"/>
<dbReference type="GO" id="GO:0042256">
    <property type="term" value="P:cytosolic ribosome assembly"/>
    <property type="evidence" value="ECO:0007669"/>
    <property type="project" value="InterPro"/>
</dbReference>
<dbReference type="Pfam" id="PF09377">
    <property type="entry name" value="SBDS_domain_II"/>
    <property type="match status" value="1"/>
</dbReference>
<dbReference type="Pfam" id="PF01172">
    <property type="entry name" value="SBDS_N"/>
    <property type="match status" value="1"/>
</dbReference>
<dbReference type="OrthoDB" id="84504at2157"/>
<feature type="domain" description="Ribosome maturation protein SDO1/SBDS C-terminal" evidence="4">
    <location>
        <begin position="164"/>
        <end position="230"/>
    </location>
</feature>
<dbReference type="InterPro" id="IPR046928">
    <property type="entry name" value="SDO1/SBDS_C"/>
</dbReference>
<comment type="similarity">
    <text evidence="1">Belongs to the SDO1/SBDS family.</text>
</comment>
<evidence type="ECO:0000256" key="1">
    <source>
        <dbReference type="ARBA" id="ARBA00007433"/>
    </source>
</evidence>
<dbReference type="InterPro" id="IPR036786">
    <property type="entry name" value="Ribosome_mat_SBDS_N_sf"/>
</dbReference>
<organism evidence="5 6">
    <name type="scientific">Caldivirga maquilingensis (strain ATCC 700844 / DSM 13496 / JCM 10307 / IC-167)</name>
    <dbReference type="NCBI Taxonomy" id="397948"/>
    <lineage>
        <taxon>Archaea</taxon>
        <taxon>Thermoproteota</taxon>
        <taxon>Thermoprotei</taxon>
        <taxon>Thermoproteales</taxon>
        <taxon>Thermoproteaceae</taxon>
        <taxon>Caldivirga</taxon>
    </lineage>
</organism>
<name>A8MAL1_CALMQ</name>
<feature type="domain" description="Ribosome maturation protein SDO1/SBDS central" evidence="3">
    <location>
        <begin position="100"/>
        <end position="161"/>
    </location>
</feature>
<evidence type="ECO:0000313" key="5">
    <source>
        <dbReference type="EMBL" id="ABW01047.1"/>
    </source>
</evidence>
<reference evidence="5 6" key="1">
    <citation type="submission" date="2007-10" db="EMBL/GenBank/DDBJ databases">
        <title>Complete sequence of Caldivirga maquilingensis IC-167.</title>
        <authorList>
            <consortium name="US DOE Joint Genome Institute"/>
            <person name="Copeland A."/>
            <person name="Lucas S."/>
            <person name="Lapidus A."/>
            <person name="Barry K."/>
            <person name="Glavina del Rio T."/>
            <person name="Dalin E."/>
            <person name="Tice H."/>
            <person name="Pitluck S."/>
            <person name="Saunders E."/>
            <person name="Brettin T."/>
            <person name="Bruce D."/>
            <person name="Detter J.C."/>
            <person name="Han C."/>
            <person name="Schmutz J."/>
            <person name="Larimer F."/>
            <person name="Land M."/>
            <person name="Hauser L."/>
            <person name="Kyrpides N."/>
            <person name="Ivanova N."/>
            <person name="Biddle J.F."/>
            <person name="Zhang Z."/>
            <person name="Fitz-Gibbon S.T."/>
            <person name="Lowe T.M."/>
            <person name="Saltikov C."/>
            <person name="House C.H."/>
            <person name="Richardson P."/>
        </authorList>
    </citation>
    <scope>NUCLEOTIDE SEQUENCE [LARGE SCALE GENOMIC DNA]</scope>
    <source>
        <strain evidence="6">ATCC 700844 / DSM 13496 / JCM 10307 / IC-167</strain>
    </source>
</reference>
<dbReference type="Pfam" id="PF20268">
    <property type="entry name" value="SBDS_C"/>
    <property type="match status" value="1"/>
</dbReference>
<dbReference type="InterPro" id="IPR002140">
    <property type="entry name" value="Sdo1/SBDS"/>
</dbReference>
<dbReference type="InterPro" id="IPR018978">
    <property type="entry name" value="SDO1/SBDS_central"/>
</dbReference>
<sequence length="233" mass="26049">MSSKRVVTVKYDAKGEHFEIIVDPEYALEFKLGKPISLDKVLITDTVFRDSKRGLRASEIALKRVFGTTDHRKAAEIILRNAEIPLTSEQRRRLIEDKKKQIIDWISRNCIDARTKAPLPPQRIELALNNVDVAIDPFKGVDEQINDVLKALQKVIPIKVAVATLEVTVGPEHGQRVKSALARMGRILKEQYDESGNLILQLEVPAGLQDTVIGKVNEMTHGESEVKLLGVST</sequence>
<dbReference type="InterPro" id="IPR039100">
    <property type="entry name" value="Sdo1/SBDS-like"/>
</dbReference>
<keyword evidence="6" id="KW-1185">Reference proteome</keyword>
<evidence type="ECO:0000259" key="4">
    <source>
        <dbReference type="Pfam" id="PF20268"/>
    </source>
</evidence>
<evidence type="ECO:0000259" key="2">
    <source>
        <dbReference type="Pfam" id="PF01172"/>
    </source>
</evidence>
<dbReference type="Gene3D" id="3.30.70.240">
    <property type="match status" value="1"/>
</dbReference>
<accession>A8MAL1</accession>
<dbReference type="EMBL" id="CP000852">
    <property type="protein sequence ID" value="ABW01047.1"/>
    <property type="molecule type" value="Genomic_DNA"/>
</dbReference>
<dbReference type="SUPFAM" id="SSF89895">
    <property type="entry name" value="FYSH domain"/>
    <property type="match status" value="1"/>
</dbReference>
<dbReference type="SUPFAM" id="SSF54980">
    <property type="entry name" value="EF-G C-terminal domain-like"/>
    <property type="match status" value="1"/>
</dbReference>
<feature type="domain" description="Ribosome maturation protein SDO1/SBDS N-terminal" evidence="2">
    <location>
        <begin position="6"/>
        <end position="92"/>
    </location>
</feature>
<dbReference type="Gene3D" id="1.10.10.900">
    <property type="entry name" value="SBDS protein C-terminal domain, subdomain 1"/>
    <property type="match status" value="1"/>
</dbReference>
<dbReference type="InterPro" id="IPR019783">
    <property type="entry name" value="SDO1/SBDS_N"/>
</dbReference>
<dbReference type="AlphaFoldDB" id="A8MAL1"/>
<dbReference type="GeneID" id="5709201"/>
<dbReference type="PANTHER" id="PTHR10927:SF4">
    <property type="entry name" value="RIBOSOME MATURATION PROTEIN SDO1 HOMOLOG"/>
    <property type="match status" value="1"/>
</dbReference>
<dbReference type="PANTHER" id="PTHR10927">
    <property type="entry name" value="RIBOSOME MATURATION PROTEIN SBDS"/>
    <property type="match status" value="1"/>
</dbReference>
<protein>
    <submittedName>
        <fullName evidence="5">Shwachman-Bodian-Diamond syndrome protein</fullName>
    </submittedName>
</protein>
<dbReference type="InterPro" id="IPR037188">
    <property type="entry name" value="Sdo1/SBDS_central_sf"/>
</dbReference>
<dbReference type="KEGG" id="cma:Cmaq_0198"/>
<dbReference type="eggNOG" id="arCOG04187">
    <property type="taxonomic scope" value="Archaea"/>
</dbReference>
<dbReference type="Proteomes" id="UP000001137">
    <property type="component" value="Chromosome"/>
</dbReference>
<dbReference type="RefSeq" id="WP_012185267.1">
    <property type="nucleotide sequence ID" value="NC_009954.1"/>
</dbReference>
<evidence type="ECO:0000313" key="6">
    <source>
        <dbReference type="Proteomes" id="UP000001137"/>
    </source>
</evidence>
<dbReference type="HOGENOM" id="CLU_043216_2_0_2"/>
<proteinExistence type="inferred from homology"/>
<dbReference type="NCBIfam" id="TIGR00291">
    <property type="entry name" value="RNA_SBDS"/>
    <property type="match status" value="1"/>
</dbReference>
<evidence type="ECO:0000259" key="3">
    <source>
        <dbReference type="Pfam" id="PF09377"/>
    </source>
</evidence>
<dbReference type="SUPFAM" id="SSF109728">
    <property type="entry name" value="Hypothetical protein AF0491, middle domain"/>
    <property type="match status" value="1"/>
</dbReference>
<gene>
    <name evidence="5" type="ordered locus">Cmaq_0198</name>
</gene>